<keyword evidence="2" id="KW-1185">Reference proteome</keyword>
<organism evidence="1 2">
    <name type="scientific">Ficus carica</name>
    <name type="common">Common fig</name>
    <dbReference type="NCBI Taxonomy" id="3494"/>
    <lineage>
        <taxon>Eukaryota</taxon>
        <taxon>Viridiplantae</taxon>
        <taxon>Streptophyta</taxon>
        <taxon>Embryophyta</taxon>
        <taxon>Tracheophyta</taxon>
        <taxon>Spermatophyta</taxon>
        <taxon>Magnoliopsida</taxon>
        <taxon>eudicotyledons</taxon>
        <taxon>Gunneridae</taxon>
        <taxon>Pentapetalae</taxon>
        <taxon>rosids</taxon>
        <taxon>fabids</taxon>
        <taxon>Rosales</taxon>
        <taxon>Moraceae</taxon>
        <taxon>Ficeae</taxon>
        <taxon>Ficus</taxon>
    </lineage>
</organism>
<sequence>MTLKLPNHSSVCAVEKKRDESEEAFPKDLEESIKESRISFVTKGWAPQQFILDQSCHCGDGDSQWLELHNRRHSSPMNMVNWPLSARQYRSKRLLTEVLRKGG</sequence>
<name>A0AA87ZE33_FICCA</name>
<dbReference type="Gene3D" id="3.40.50.2000">
    <property type="entry name" value="Glycogen Phosphorylase B"/>
    <property type="match status" value="1"/>
</dbReference>
<gene>
    <name evidence="1" type="ORF">TIFTF001_004774</name>
</gene>
<protein>
    <submittedName>
        <fullName evidence="1">Uncharacterized protein</fullName>
    </submittedName>
</protein>
<evidence type="ECO:0000313" key="1">
    <source>
        <dbReference type="EMBL" id="GMN34578.1"/>
    </source>
</evidence>
<reference evidence="1" key="1">
    <citation type="submission" date="2023-07" db="EMBL/GenBank/DDBJ databases">
        <title>draft genome sequence of fig (Ficus carica).</title>
        <authorList>
            <person name="Takahashi T."/>
            <person name="Nishimura K."/>
        </authorList>
    </citation>
    <scope>NUCLEOTIDE SEQUENCE</scope>
</reference>
<dbReference type="AlphaFoldDB" id="A0AA87ZE33"/>
<dbReference type="Gramene" id="FCD_00006280-RA">
    <property type="protein sequence ID" value="FCD_00006280-RA:cds"/>
    <property type="gene ID" value="FCD_00006280"/>
</dbReference>
<dbReference type="Proteomes" id="UP001187192">
    <property type="component" value="Unassembled WGS sequence"/>
</dbReference>
<dbReference type="EMBL" id="BTGU01000004">
    <property type="protein sequence ID" value="GMN34578.1"/>
    <property type="molecule type" value="Genomic_DNA"/>
</dbReference>
<evidence type="ECO:0000313" key="2">
    <source>
        <dbReference type="Proteomes" id="UP001187192"/>
    </source>
</evidence>
<comment type="caution">
    <text evidence="1">The sequence shown here is derived from an EMBL/GenBank/DDBJ whole genome shotgun (WGS) entry which is preliminary data.</text>
</comment>
<accession>A0AA87ZE33</accession>
<proteinExistence type="predicted"/>